<organism evidence="2 3">
    <name type="scientific">Actinacidiphila bryophytorum</name>
    <dbReference type="NCBI Taxonomy" id="1436133"/>
    <lineage>
        <taxon>Bacteria</taxon>
        <taxon>Bacillati</taxon>
        <taxon>Actinomycetota</taxon>
        <taxon>Actinomycetes</taxon>
        <taxon>Kitasatosporales</taxon>
        <taxon>Streptomycetaceae</taxon>
        <taxon>Actinacidiphila</taxon>
    </lineage>
</organism>
<evidence type="ECO:0000313" key="3">
    <source>
        <dbReference type="Proteomes" id="UP001153328"/>
    </source>
</evidence>
<keyword evidence="1" id="KW-1133">Transmembrane helix</keyword>
<name>A0A9W4E7Q3_9ACTN</name>
<dbReference type="Proteomes" id="UP001153328">
    <property type="component" value="Unassembled WGS sequence"/>
</dbReference>
<keyword evidence="1" id="KW-0812">Transmembrane</keyword>
<proteinExistence type="predicted"/>
<sequence>MSQDGRLPRPPDMNAASRRVLLLLLAAAGAYVGVWAYFATGSWYRSFPGFGLHWLPVLGPYNEHLSKDVGALYMALAVLSLGAARRPDNGQVVALTVLTWLVFSVPHFVYHMQHLDMYNGRDQVLNVISLGAFVLAGAALLLPARGGPDPRVSGTAGRGGGGRLGR</sequence>
<protein>
    <submittedName>
        <fullName evidence="2">Uncharacterized protein</fullName>
    </submittedName>
</protein>
<evidence type="ECO:0000313" key="2">
    <source>
        <dbReference type="EMBL" id="CAG7629802.1"/>
    </source>
</evidence>
<comment type="caution">
    <text evidence="2">The sequence shown here is derived from an EMBL/GenBank/DDBJ whole genome shotgun (WGS) entry which is preliminary data.</text>
</comment>
<feature type="transmembrane region" description="Helical" evidence="1">
    <location>
        <begin position="124"/>
        <end position="142"/>
    </location>
</feature>
<dbReference type="EMBL" id="CAJVAX010000012">
    <property type="protein sequence ID" value="CAG7629802.1"/>
    <property type="molecule type" value="Genomic_DNA"/>
</dbReference>
<accession>A0A9W4E7Q3</accession>
<keyword evidence="1" id="KW-0472">Membrane</keyword>
<evidence type="ECO:0000256" key="1">
    <source>
        <dbReference type="SAM" id="Phobius"/>
    </source>
</evidence>
<reference evidence="2" key="1">
    <citation type="submission" date="2021-06" db="EMBL/GenBank/DDBJ databases">
        <authorList>
            <person name="Arsene-Ploetze F."/>
        </authorList>
    </citation>
    <scope>NUCLEOTIDE SEQUENCE</scope>
    <source>
        <strain evidence="2">SBRY1</strain>
    </source>
</reference>
<dbReference type="AlphaFoldDB" id="A0A9W4E7Q3"/>
<gene>
    <name evidence="2" type="ORF">SBRY_20601</name>
</gene>
<feature type="transmembrane region" description="Helical" evidence="1">
    <location>
        <begin position="91"/>
        <end position="112"/>
    </location>
</feature>
<keyword evidence="3" id="KW-1185">Reference proteome</keyword>
<feature type="transmembrane region" description="Helical" evidence="1">
    <location>
        <begin position="20"/>
        <end position="44"/>
    </location>
</feature>